<keyword evidence="7 8" id="KW-0472">Membrane</keyword>
<dbReference type="PANTHER" id="PTHR32196">
    <property type="entry name" value="ABC TRANSPORTER PERMEASE PROTEIN YPHD-RELATED-RELATED"/>
    <property type="match status" value="1"/>
</dbReference>
<feature type="transmembrane region" description="Helical" evidence="8">
    <location>
        <begin position="181"/>
        <end position="204"/>
    </location>
</feature>
<keyword evidence="5 8" id="KW-0812">Transmembrane</keyword>
<evidence type="ECO:0000256" key="4">
    <source>
        <dbReference type="ARBA" id="ARBA00022519"/>
    </source>
</evidence>
<name>A0ABY9B781_9CHLR</name>
<keyword evidence="3" id="KW-1003">Cell membrane</keyword>
<feature type="transmembrane region" description="Helical" evidence="8">
    <location>
        <begin position="275"/>
        <end position="302"/>
    </location>
</feature>
<evidence type="ECO:0000256" key="3">
    <source>
        <dbReference type="ARBA" id="ARBA00022475"/>
    </source>
</evidence>
<feature type="transmembrane region" description="Helical" evidence="8">
    <location>
        <begin position="113"/>
        <end position="133"/>
    </location>
</feature>
<sequence>MMSNLATQEQERADPSFTTRMREMFAGSLNVSTLGPLLALIIASIFFATQSPRFLTGTNLSLVVQQVMVVGTLAIGQTIVILTAGIDLSNGAVMAFGTIVMTRFAVDFGFPPIVAIVAGLAVCALFGVLNGTLVTSLQLPPFIVTLGTLNIAFAMTHIFSGEKTVSNLPDILIFFGNTFKIGETAITYGTVLMVLLFLVTWFILRQTAVGRHVYALGNNAEAARLTGINTRRLLVIVYSVAGLVYGIAGMLLVARTEVGDPQAGQTDNLDSITAVVLGGTSLFGGRGSVIGTLVGALIVGIFRNGLQLMGVLAIYQVLITGVLVILAVAVDQLARRRQK</sequence>
<accession>A0ABY9B781</accession>
<evidence type="ECO:0000313" key="9">
    <source>
        <dbReference type="EMBL" id="WJW68917.1"/>
    </source>
</evidence>
<evidence type="ECO:0000256" key="8">
    <source>
        <dbReference type="SAM" id="Phobius"/>
    </source>
</evidence>
<keyword evidence="4" id="KW-0997">Cell inner membrane</keyword>
<evidence type="ECO:0000256" key="5">
    <source>
        <dbReference type="ARBA" id="ARBA00022692"/>
    </source>
</evidence>
<dbReference type="InterPro" id="IPR001851">
    <property type="entry name" value="ABC_transp_permease"/>
</dbReference>
<dbReference type="PANTHER" id="PTHR32196:SF21">
    <property type="entry name" value="ABC TRANSPORTER PERMEASE PROTEIN YPHD-RELATED"/>
    <property type="match status" value="1"/>
</dbReference>
<organism evidence="9 10">
    <name type="scientific">Candidatus Chlorohelix allophototropha</name>
    <dbReference type="NCBI Taxonomy" id="3003348"/>
    <lineage>
        <taxon>Bacteria</taxon>
        <taxon>Bacillati</taxon>
        <taxon>Chloroflexota</taxon>
        <taxon>Chloroflexia</taxon>
        <taxon>Candidatus Chloroheliales</taxon>
        <taxon>Candidatus Chloroheliaceae</taxon>
        <taxon>Candidatus Chlorohelix</taxon>
    </lineage>
</organism>
<reference evidence="9" key="1">
    <citation type="journal article" date="2024" name="Nature">
        <title>Anoxygenic phototroph of the Chloroflexota uses a type I reaction centre.</title>
        <authorList>
            <person name="Tsuji J.M."/>
            <person name="Shaw N.A."/>
            <person name="Nagashima S."/>
            <person name="Venkiteswaran J.J."/>
            <person name="Schiff S.L."/>
            <person name="Watanabe T."/>
            <person name="Fukui M."/>
            <person name="Hanada S."/>
            <person name="Tank M."/>
            <person name="Neufeld J.D."/>
        </authorList>
    </citation>
    <scope>NUCLEOTIDE SEQUENCE</scope>
    <source>
        <strain evidence="9">L227-S17</strain>
    </source>
</reference>
<evidence type="ECO:0000256" key="7">
    <source>
        <dbReference type="ARBA" id="ARBA00023136"/>
    </source>
</evidence>
<keyword evidence="6 8" id="KW-1133">Transmembrane helix</keyword>
<protein>
    <submittedName>
        <fullName evidence="9">ABC transporter permease</fullName>
    </submittedName>
</protein>
<dbReference type="CDD" id="cd06579">
    <property type="entry name" value="TM_PBP1_transp_AraH_like"/>
    <property type="match status" value="1"/>
</dbReference>
<evidence type="ECO:0000256" key="6">
    <source>
        <dbReference type="ARBA" id="ARBA00022989"/>
    </source>
</evidence>
<dbReference type="Pfam" id="PF02653">
    <property type="entry name" value="BPD_transp_2"/>
    <property type="match status" value="1"/>
</dbReference>
<feature type="transmembrane region" description="Helical" evidence="8">
    <location>
        <begin position="24"/>
        <end position="48"/>
    </location>
</feature>
<gene>
    <name evidence="9" type="ORF">OZ401_004539</name>
</gene>
<feature type="transmembrane region" description="Helical" evidence="8">
    <location>
        <begin position="60"/>
        <end position="82"/>
    </location>
</feature>
<dbReference type="EMBL" id="CP128400">
    <property type="protein sequence ID" value="WJW68917.1"/>
    <property type="molecule type" value="Genomic_DNA"/>
</dbReference>
<dbReference type="Proteomes" id="UP001431572">
    <property type="component" value="Chromosome 2"/>
</dbReference>
<evidence type="ECO:0000256" key="2">
    <source>
        <dbReference type="ARBA" id="ARBA00022448"/>
    </source>
</evidence>
<proteinExistence type="predicted"/>
<keyword evidence="2" id="KW-0813">Transport</keyword>
<feature type="transmembrane region" description="Helical" evidence="8">
    <location>
        <begin position="139"/>
        <end position="160"/>
    </location>
</feature>
<feature type="transmembrane region" description="Helical" evidence="8">
    <location>
        <begin position="233"/>
        <end position="254"/>
    </location>
</feature>
<keyword evidence="10" id="KW-1185">Reference proteome</keyword>
<feature type="transmembrane region" description="Helical" evidence="8">
    <location>
        <begin position="308"/>
        <end position="330"/>
    </location>
</feature>
<evidence type="ECO:0000313" key="10">
    <source>
        <dbReference type="Proteomes" id="UP001431572"/>
    </source>
</evidence>
<evidence type="ECO:0000256" key="1">
    <source>
        <dbReference type="ARBA" id="ARBA00004651"/>
    </source>
</evidence>
<comment type="subcellular location">
    <subcellularLocation>
        <location evidence="1">Cell membrane</location>
        <topology evidence="1">Multi-pass membrane protein</topology>
    </subcellularLocation>
</comment>